<dbReference type="PANTHER" id="PTHR32179:SF3">
    <property type="entry name" value="NICOTINATE-NUCLEOTIDE PYROPHOSPHORYLASE [CARBOXYLATING]"/>
    <property type="match status" value="1"/>
</dbReference>
<dbReference type="InterPro" id="IPR037128">
    <property type="entry name" value="Quinolinate_PRibosylTase_N_sf"/>
</dbReference>
<dbReference type="PANTHER" id="PTHR32179">
    <property type="entry name" value="NICOTINATE-NUCLEOTIDE PYROPHOSPHORYLASE [CARBOXYLATING]"/>
    <property type="match status" value="1"/>
</dbReference>
<dbReference type="FunFam" id="3.20.20.70:FF:000030">
    <property type="entry name" value="Nicotinate-nucleotide pyrophosphorylase, carboxylating"/>
    <property type="match status" value="1"/>
</dbReference>
<evidence type="ECO:0000256" key="7">
    <source>
        <dbReference type="ARBA" id="ARBA00022676"/>
    </source>
</evidence>
<dbReference type="GO" id="GO:0009435">
    <property type="term" value="P:NAD+ biosynthetic process"/>
    <property type="evidence" value="ECO:0007669"/>
    <property type="project" value="UniProtKB-UniPathway"/>
</dbReference>
<feature type="domain" description="Quinolinate phosphoribosyl transferase C-terminal" evidence="14">
    <location>
        <begin position="109"/>
        <end position="278"/>
    </location>
</feature>
<dbReference type="Pfam" id="PF02749">
    <property type="entry name" value="QRPTase_N"/>
    <property type="match status" value="1"/>
</dbReference>
<dbReference type="InterPro" id="IPR013785">
    <property type="entry name" value="Aldolase_TIM"/>
</dbReference>
<dbReference type="Proteomes" id="UP000181976">
    <property type="component" value="Unassembled WGS sequence"/>
</dbReference>
<dbReference type="InterPro" id="IPR002638">
    <property type="entry name" value="Quinolinate_PRibosylTrfase_C"/>
</dbReference>
<comment type="subunit">
    <text evidence="4">Hexamer formed by 3 homodimers.</text>
</comment>
<dbReference type="UniPathway" id="UPA00253">
    <property type="reaction ID" value="UER00331"/>
</dbReference>
<sequence length="280" mass="31010">MNNEYLKTFITNALNEDVGDGDHSSQACIPAEAEGKVQLLVKETGVLAGVEVAFEVFRHLEPDIEITPILSDGTLVKPGDVAFTVKGKVLTLLKAERLVLNIMQRMSGIATQTRKYVKLLEGTNTKILDTRKTTPGMRLLEKEAVRIGGGQNHRMGLYDMIMLKDNHVDFAGGIEKAIKTTHEYLKKLGKSLKIEIEVRNMDELHQVLKVGGVDRIMLDNFDPQTTREAVKLIDGKYETESSGGITKETIRSYAECGVDYISVGALTHHIRSLDMSLKAI</sequence>
<comment type="pathway">
    <text evidence="2">Cofactor biosynthesis; NAD(+) biosynthesis; nicotinate D-ribonucleotide from quinolinate: step 1/1.</text>
</comment>
<evidence type="ECO:0000256" key="11">
    <source>
        <dbReference type="ARBA" id="ARBA00069173"/>
    </source>
</evidence>
<dbReference type="FunFam" id="3.90.1170.20:FF:000001">
    <property type="entry name" value="Nicotinate-nucleotide diphosphorylase (Carboxylating)"/>
    <property type="match status" value="1"/>
</dbReference>
<dbReference type="OrthoDB" id="9782546at2"/>
<dbReference type="EC" id="2.4.2.19" evidence="5"/>
<evidence type="ECO:0000313" key="17">
    <source>
        <dbReference type="Proteomes" id="UP000181976"/>
    </source>
</evidence>
<feature type="binding site" evidence="13">
    <location>
        <begin position="242"/>
        <end position="244"/>
    </location>
    <ligand>
        <name>substrate</name>
    </ligand>
</feature>
<name>A0A1I2DM02_9BACT</name>
<protein>
    <recommendedName>
        <fullName evidence="11">Probable nicotinate-nucleotide pyrophosphorylase [carboxylating]</fullName>
        <ecNumber evidence="5">2.4.2.19</ecNumber>
    </recommendedName>
    <alternativeName>
        <fullName evidence="9">Quinolinate phosphoribosyltransferase [decarboxylating]</fullName>
    </alternativeName>
</protein>
<reference evidence="16 17" key="1">
    <citation type="submission" date="2016-10" db="EMBL/GenBank/DDBJ databases">
        <authorList>
            <person name="de Groot N.N."/>
        </authorList>
    </citation>
    <scope>NUCLEOTIDE SEQUENCE [LARGE SCALE GENOMIC DNA]</scope>
    <source>
        <strain evidence="16 17">DSM 19012</strain>
    </source>
</reference>
<evidence type="ECO:0000259" key="15">
    <source>
        <dbReference type="Pfam" id="PF02749"/>
    </source>
</evidence>
<dbReference type="Gene3D" id="3.90.1170.20">
    <property type="entry name" value="Quinolinate phosphoribosyl transferase, N-terminal domain"/>
    <property type="match status" value="1"/>
</dbReference>
<dbReference type="Gene3D" id="3.20.20.70">
    <property type="entry name" value="Aldolase class I"/>
    <property type="match status" value="1"/>
</dbReference>
<proteinExistence type="inferred from homology"/>
<evidence type="ECO:0000313" key="16">
    <source>
        <dbReference type="EMBL" id="SFE81487.1"/>
    </source>
</evidence>
<keyword evidence="17" id="KW-1185">Reference proteome</keyword>
<feature type="binding site" evidence="13">
    <location>
        <position position="154"/>
    </location>
    <ligand>
        <name>substrate</name>
    </ligand>
</feature>
<dbReference type="eggNOG" id="COG0157">
    <property type="taxonomic scope" value="Bacteria"/>
</dbReference>
<keyword evidence="6" id="KW-0662">Pyridine nucleotide biosynthesis</keyword>
<evidence type="ECO:0000256" key="5">
    <source>
        <dbReference type="ARBA" id="ARBA00011944"/>
    </source>
</evidence>
<dbReference type="EMBL" id="FONA01000019">
    <property type="protein sequence ID" value="SFE81487.1"/>
    <property type="molecule type" value="Genomic_DNA"/>
</dbReference>
<dbReference type="GO" id="GO:0034213">
    <property type="term" value="P:quinolinate catabolic process"/>
    <property type="evidence" value="ECO:0007669"/>
    <property type="project" value="TreeGrafter"/>
</dbReference>
<feature type="binding site" evidence="13">
    <location>
        <position position="219"/>
    </location>
    <ligand>
        <name>substrate</name>
    </ligand>
</feature>
<evidence type="ECO:0000256" key="6">
    <source>
        <dbReference type="ARBA" id="ARBA00022642"/>
    </source>
</evidence>
<feature type="binding site" evidence="13">
    <location>
        <position position="197"/>
    </location>
    <ligand>
        <name>substrate</name>
    </ligand>
</feature>
<dbReference type="InterPro" id="IPR036068">
    <property type="entry name" value="Nicotinate_pribotase-like_C"/>
</dbReference>
<dbReference type="SUPFAM" id="SSF51690">
    <property type="entry name" value="Nicotinate/Quinolinate PRTase C-terminal domain-like"/>
    <property type="match status" value="1"/>
</dbReference>
<feature type="binding site" evidence="13">
    <location>
        <position position="97"/>
    </location>
    <ligand>
        <name>substrate</name>
    </ligand>
</feature>
<comment type="catalytic activity">
    <reaction evidence="10">
        <text>nicotinate beta-D-ribonucleotide + CO2 + diphosphate = quinolinate + 5-phospho-alpha-D-ribose 1-diphosphate + 2 H(+)</text>
        <dbReference type="Rhea" id="RHEA:12733"/>
        <dbReference type="ChEBI" id="CHEBI:15378"/>
        <dbReference type="ChEBI" id="CHEBI:16526"/>
        <dbReference type="ChEBI" id="CHEBI:29959"/>
        <dbReference type="ChEBI" id="CHEBI:33019"/>
        <dbReference type="ChEBI" id="CHEBI:57502"/>
        <dbReference type="ChEBI" id="CHEBI:58017"/>
        <dbReference type="EC" id="2.4.2.19"/>
    </reaction>
</comment>
<evidence type="ECO:0000256" key="3">
    <source>
        <dbReference type="ARBA" id="ARBA00009400"/>
    </source>
</evidence>
<feature type="binding site" evidence="13">
    <location>
        <begin position="130"/>
        <end position="132"/>
    </location>
    <ligand>
        <name>substrate</name>
    </ligand>
</feature>
<evidence type="ECO:0000256" key="8">
    <source>
        <dbReference type="ARBA" id="ARBA00022679"/>
    </source>
</evidence>
<evidence type="ECO:0000256" key="13">
    <source>
        <dbReference type="PIRSR" id="PIRSR006250-1"/>
    </source>
</evidence>
<evidence type="ECO:0000256" key="10">
    <source>
        <dbReference type="ARBA" id="ARBA00047445"/>
    </source>
</evidence>
<evidence type="ECO:0000259" key="14">
    <source>
        <dbReference type="Pfam" id="PF01729"/>
    </source>
</evidence>
<keyword evidence="8 12" id="KW-0808">Transferase</keyword>
<dbReference type="InterPro" id="IPR022412">
    <property type="entry name" value="Quinolinate_PRibosylTrfase_N"/>
</dbReference>
<dbReference type="InParanoid" id="A0A1I2DM02"/>
<evidence type="ECO:0000256" key="9">
    <source>
        <dbReference type="ARBA" id="ARBA00033102"/>
    </source>
</evidence>
<dbReference type="AlphaFoldDB" id="A0A1I2DM02"/>
<evidence type="ECO:0000256" key="4">
    <source>
        <dbReference type="ARBA" id="ARBA00011218"/>
    </source>
</evidence>
<feature type="domain" description="Quinolinate phosphoribosyl transferase N-terminal" evidence="15">
    <location>
        <begin position="22"/>
        <end position="107"/>
    </location>
</feature>
<feature type="binding site" evidence="13">
    <location>
        <position position="164"/>
    </location>
    <ligand>
        <name>substrate</name>
    </ligand>
</feature>
<dbReference type="CDD" id="cd01572">
    <property type="entry name" value="QPRTase"/>
    <property type="match status" value="1"/>
</dbReference>
<dbReference type="GO" id="GO:0004514">
    <property type="term" value="F:nicotinate-nucleotide diphosphorylase (carboxylating) activity"/>
    <property type="evidence" value="ECO:0007669"/>
    <property type="project" value="UniProtKB-EC"/>
</dbReference>
<dbReference type="InterPro" id="IPR004393">
    <property type="entry name" value="NadC"/>
</dbReference>
<dbReference type="PIRSF" id="PIRSF006250">
    <property type="entry name" value="NadC_ModD"/>
    <property type="match status" value="1"/>
</dbReference>
<dbReference type="SUPFAM" id="SSF54675">
    <property type="entry name" value="Nicotinate/Quinolinate PRTase N-terminal domain-like"/>
    <property type="match status" value="1"/>
</dbReference>
<organism evidence="16 17">
    <name type="scientific">Thermophagus xiamenensis</name>
    <dbReference type="NCBI Taxonomy" id="385682"/>
    <lineage>
        <taxon>Bacteria</taxon>
        <taxon>Pseudomonadati</taxon>
        <taxon>Bacteroidota</taxon>
        <taxon>Bacteroidia</taxon>
        <taxon>Marinilabiliales</taxon>
        <taxon>Marinilabiliaceae</taxon>
        <taxon>Thermophagus</taxon>
    </lineage>
</organism>
<dbReference type="GO" id="GO:0005737">
    <property type="term" value="C:cytoplasm"/>
    <property type="evidence" value="ECO:0007669"/>
    <property type="project" value="TreeGrafter"/>
</dbReference>
<keyword evidence="7 12" id="KW-0328">Glycosyltransferase</keyword>
<evidence type="ECO:0000256" key="2">
    <source>
        <dbReference type="ARBA" id="ARBA00004893"/>
    </source>
</evidence>
<feature type="binding site" evidence="13">
    <location>
        <begin position="263"/>
        <end position="265"/>
    </location>
    <ligand>
        <name>substrate</name>
    </ligand>
</feature>
<dbReference type="NCBIfam" id="TIGR00078">
    <property type="entry name" value="nadC"/>
    <property type="match status" value="1"/>
</dbReference>
<comment type="similarity">
    <text evidence="3 12">Belongs to the NadC/ModD family.</text>
</comment>
<dbReference type="Pfam" id="PF01729">
    <property type="entry name" value="QRPTase_C"/>
    <property type="match status" value="1"/>
</dbReference>
<evidence type="ECO:0000256" key="1">
    <source>
        <dbReference type="ARBA" id="ARBA00003237"/>
    </source>
</evidence>
<accession>A0A1I2DM02</accession>
<dbReference type="RefSeq" id="WP_010527536.1">
    <property type="nucleotide sequence ID" value="NZ_AFSL01000053.1"/>
</dbReference>
<dbReference type="STRING" id="385682.SAMN05444380_11948"/>
<evidence type="ECO:0000256" key="12">
    <source>
        <dbReference type="PIRNR" id="PIRNR006250"/>
    </source>
</evidence>
<dbReference type="FunCoup" id="A0A1I2DM02">
    <property type="interactions" value="481"/>
</dbReference>
<dbReference type="InterPro" id="IPR027277">
    <property type="entry name" value="NadC/ModD"/>
</dbReference>
<gene>
    <name evidence="16" type="ORF">SAMN05444380_11948</name>
</gene>
<comment type="function">
    <text evidence="1">Involved in the catabolism of quinolinic acid (QA).</text>
</comment>